<dbReference type="GO" id="GO:0004803">
    <property type="term" value="F:transposase activity"/>
    <property type="evidence" value="ECO:0007669"/>
    <property type="project" value="InterPro"/>
</dbReference>
<dbReference type="InterPro" id="IPR002514">
    <property type="entry name" value="Transposase_8"/>
</dbReference>
<gene>
    <name evidence="2" type="ORF">APZ42_002083</name>
</gene>
<dbReference type="Gene3D" id="1.10.10.60">
    <property type="entry name" value="Homeodomain-like"/>
    <property type="match status" value="1"/>
</dbReference>
<evidence type="ECO:0008006" key="4">
    <source>
        <dbReference type="Google" id="ProtNLM"/>
    </source>
</evidence>
<reference evidence="2 3" key="1">
    <citation type="submission" date="2016-03" db="EMBL/GenBank/DDBJ databases">
        <title>EvidentialGene: Evidence-directed Construction of Genes on Genomes.</title>
        <authorList>
            <person name="Gilbert D.G."/>
            <person name="Choi J.-H."/>
            <person name="Mockaitis K."/>
            <person name="Colbourne J."/>
            <person name="Pfrender M."/>
        </authorList>
    </citation>
    <scope>NUCLEOTIDE SEQUENCE [LARGE SCALE GENOMIC DNA]</scope>
    <source>
        <strain evidence="2 3">Xinb3</strain>
        <tissue evidence="2">Complete organism</tissue>
    </source>
</reference>
<dbReference type="Pfam" id="PF01527">
    <property type="entry name" value="HTH_Tnp_1"/>
    <property type="match status" value="1"/>
</dbReference>
<dbReference type="AlphaFoldDB" id="A0A164IIR0"/>
<proteinExistence type="predicted"/>
<keyword evidence="3" id="KW-1185">Reference proteome</keyword>
<organism evidence="2 3">
    <name type="scientific">Daphnia magna</name>
    <dbReference type="NCBI Taxonomy" id="35525"/>
    <lineage>
        <taxon>Eukaryota</taxon>
        <taxon>Metazoa</taxon>
        <taxon>Ecdysozoa</taxon>
        <taxon>Arthropoda</taxon>
        <taxon>Crustacea</taxon>
        <taxon>Branchiopoda</taxon>
        <taxon>Diplostraca</taxon>
        <taxon>Cladocera</taxon>
        <taxon>Anomopoda</taxon>
        <taxon>Daphniidae</taxon>
        <taxon>Daphnia</taxon>
    </lineage>
</organism>
<dbReference type="Proteomes" id="UP000076858">
    <property type="component" value="Unassembled WGS sequence"/>
</dbReference>
<dbReference type="NCBIfam" id="NF047595">
    <property type="entry name" value="IS66_ISRel24_TnpA"/>
    <property type="match status" value="1"/>
</dbReference>
<dbReference type="InterPro" id="IPR009057">
    <property type="entry name" value="Homeodomain-like_sf"/>
</dbReference>
<dbReference type="SUPFAM" id="SSF46689">
    <property type="entry name" value="Homeodomain-like"/>
    <property type="match status" value="1"/>
</dbReference>
<dbReference type="GO" id="GO:0006313">
    <property type="term" value="P:DNA transposition"/>
    <property type="evidence" value="ECO:0007669"/>
    <property type="project" value="InterPro"/>
</dbReference>
<sequence>MYTNNQLPQPGRGRRTYSPEFKAQLVAACRIPGMSVASVARNHGINHNILHRWLRELPDPAPARLPQTTLKAVQPAFIALPITEPIAPAVVPADSVHVEIQRGDLSVKLRWPAAETPACAQWLLELLR</sequence>
<accession>A0A164IIR0</accession>
<comment type="subcellular location">
    <subcellularLocation>
        <location evidence="1">Nucleus</location>
    </subcellularLocation>
</comment>
<name>A0A164IIR0_9CRUS</name>
<dbReference type="GO" id="GO:0003677">
    <property type="term" value="F:DNA binding"/>
    <property type="evidence" value="ECO:0007669"/>
    <property type="project" value="InterPro"/>
</dbReference>
<comment type="caution">
    <text evidence="2">The sequence shown here is derived from an EMBL/GenBank/DDBJ whole genome shotgun (WGS) entry which is preliminary data.</text>
</comment>
<evidence type="ECO:0000256" key="1">
    <source>
        <dbReference type="ARBA" id="ARBA00004123"/>
    </source>
</evidence>
<evidence type="ECO:0000313" key="3">
    <source>
        <dbReference type="Proteomes" id="UP000076858"/>
    </source>
</evidence>
<evidence type="ECO:0000313" key="2">
    <source>
        <dbReference type="EMBL" id="KZS01303.1"/>
    </source>
</evidence>
<protein>
    <recommendedName>
        <fullName evidence="4">Transposase</fullName>
    </recommendedName>
</protein>
<dbReference type="GO" id="GO:0005634">
    <property type="term" value="C:nucleus"/>
    <property type="evidence" value="ECO:0007669"/>
    <property type="project" value="UniProtKB-SubCell"/>
</dbReference>
<dbReference type="EMBL" id="LRGB01007164">
    <property type="protein sequence ID" value="KZS01303.1"/>
    <property type="molecule type" value="Genomic_DNA"/>
</dbReference>